<reference evidence="2" key="1">
    <citation type="journal article" date="2015" name="Nature">
        <title>Complex archaea that bridge the gap between prokaryotes and eukaryotes.</title>
        <authorList>
            <person name="Spang A."/>
            <person name="Saw J.H."/>
            <person name="Jorgensen S.L."/>
            <person name="Zaremba-Niedzwiedzka K."/>
            <person name="Martijn J."/>
            <person name="Lind A.E."/>
            <person name="van Eijk R."/>
            <person name="Schleper C."/>
            <person name="Guy L."/>
            <person name="Ettema T.J."/>
        </authorList>
    </citation>
    <scope>NUCLEOTIDE SEQUENCE</scope>
</reference>
<accession>A0A0F9BYH4</accession>
<proteinExistence type="predicted"/>
<feature type="non-terminal residue" evidence="2">
    <location>
        <position position="538"/>
    </location>
</feature>
<sequence>RWIDTGGSARRIPTVLGLDAHCVEDYHQPDRTTLIKMTFPKDRALDGIRDALAFADTRIRFPNDLPSPPSPRLVGIVIKGTEGQTFFPDITVAFSENLNCIIGPRGAGKSTLVEALRYVFGYNRTLDDELDPELAKRVRSLQKATLQGATIRVYYKTTDEETLALEATYDVAEDYGTRVYRLDGSDTQIQDVEQSGDFPLRLYGWSEIEMLGREGGRQRAALDRMIPEVLECTLDRDRIRSELAQQLAQIQGKITELQSILREDGGEVQRWAEHKAKFAEYDTDEVRDLFQSLDLAQSKVGVLDKVEENAQAAKTTLQDTLPVNLGDGLDSRLEEDELLRTWWNDGRPEDLDVPAAEQKASEGIRAAIDAMDALRGKLLQAKAAVNIDAVALDEQLRERVSTDAGQEGMVARRQQAKGRLKKASGIRQRYLVKWKELEDLVAGHGGKAIELRGVQVKLSGIRDSALGSIEERLNRFLATKLKIGVAMKREGDRKTFKKKCQEFIGSIDLRNDQKWREVWSAHYAPDQFVDLLLNSKTE</sequence>
<dbReference type="EMBL" id="LAZR01035635">
    <property type="protein sequence ID" value="KKL26990.1"/>
    <property type="molecule type" value="Genomic_DNA"/>
</dbReference>
<protein>
    <recommendedName>
        <fullName evidence="1">Rad50/SbcC-type AAA domain-containing protein</fullName>
    </recommendedName>
</protein>
<dbReference type="InterPro" id="IPR038729">
    <property type="entry name" value="Rad50/SbcC_AAA"/>
</dbReference>
<dbReference type="Gene3D" id="3.40.50.300">
    <property type="entry name" value="P-loop containing nucleotide triphosphate hydrolases"/>
    <property type="match status" value="1"/>
</dbReference>
<organism evidence="2">
    <name type="scientific">marine sediment metagenome</name>
    <dbReference type="NCBI Taxonomy" id="412755"/>
    <lineage>
        <taxon>unclassified sequences</taxon>
        <taxon>metagenomes</taxon>
        <taxon>ecological metagenomes</taxon>
    </lineage>
</organism>
<dbReference type="SUPFAM" id="SSF52540">
    <property type="entry name" value="P-loop containing nucleoside triphosphate hydrolases"/>
    <property type="match status" value="1"/>
</dbReference>
<feature type="non-terminal residue" evidence="2">
    <location>
        <position position="1"/>
    </location>
</feature>
<feature type="domain" description="Rad50/SbcC-type AAA" evidence="1">
    <location>
        <begin position="89"/>
        <end position="306"/>
    </location>
</feature>
<evidence type="ECO:0000259" key="1">
    <source>
        <dbReference type="Pfam" id="PF13476"/>
    </source>
</evidence>
<name>A0A0F9BYH4_9ZZZZ</name>
<dbReference type="GO" id="GO:0016887">
    <property type="term" value="F:ATP hydrolysis activity"/>
    <property type="evidence" value="ECO:0007669"/>
    <property type="project" value="InterPro"/>
</dbReference>
<dbReference type="AlphaFoldDB" id="A0A0F9BYH4"/>
<dbReference type="Pfam" id="PF13476">
    <property type="entry name" value="AAA_23"/>
    <property type="match status" value="1"/>
</dbReference>
<dbReference type="InterPro" id="IPR027417">
    <property type="entry name" value="P-loop_NTPase"/>
</dbReference>
<gene>
    <name evidence="2" type="ORF">LCGC14_2389720</name>
</gene>
<dbReference type="GO" id="GO:0006302">
    <property type="term" value="P:double-strand break repair"/>
    <property type="evidence" value="ECO:0007669"/>
    <property type="project" value="InterPro"/>
</dbReference>
<comment type="caution">
    <text evidence="2">The sequence shown here is derived from an EMBL/GenBank/DDBJ whole genome shotgun (WGS) entry which is preliminary data.</text>
</comment>
<evidence type="ECO:0000313" key="2">
    <source>
        <dbReference type="EMBL" id="KKL26990.1"/>
    </source>
</evidence>